<dbReference type="GeneID" id="14902972"/>
<sequence>MYMSSLVANSKKQDDICICDPLQDLIPLYVGKTLISCDQCPDNLIINQEKTKCICPNNSELLEDGQTCGCTGFNTIYSPQSNSCDCKPGHIISTTIPNLNCLPKPQCHNSCLQCKTDTDECIKCPSQFQLSSDKKYCIPSQCDPICQKCDPETLLCIDCPPAYSLSADKKSCKPSHCHPSCHCEISDGECGTCSKCTRCRQSEISIMVNQDFCICKSPEYKRKIDSTWECEKQDVVFEVPKCVWLCGY</sequence>
<gene>
    <name evidence="1" type="ORF">IMG5_204800</name>
</gene>
<proteinExistence type="predicted"/>
<evidence type="ECO:0000313" key="1">
    <source>
        <dbReference type="EMBL" id="EGR26922.1"/>
    </source>
</evidence>
<dbReference type="Proteomes" id="UP000008983">
    <property type="component" value="Unassembled WGS sequence"/>
</dbReference>
<dbReference type="RefSeq" id="XP_004023806.1">
    <property type="nucleotide sequence ID" value="XM_004023757.1"/>
</dbReference>
<organism evidence="1 2">
    <name type="scientific">Ichthyophthirius multifiliis</name>
    <name type="common">White spot disease agent</name>
    <name type="synonym">Ich</name>
    <dbReference type="NCBI Taxonomy" id="5932"/>
    <lineage>
        <taxon>Eukaryota</taxon>
        <taxon>Sar</taxon>
        <taxon>Alveolata</taxon>
        <taxon>Ciliophora</taxon>
        <taxon>Intramacronucleata</taxon>
        <taxon>Oligohymenophorea</taxon>
        <taxon>Hymenostomatida</taxon>
        <taxon>Ophryoglenina</taxon>
        <taxon>Ichthyophthirius</taxon>
    </lineage>
</organism>
<dbReference type="EMBL" id="GL984399">
    <property type="protein sequence ID" value="EGR26922.1"/>
    <property type="molecule type" value="Genomic_DNA"/>
</dbReference>
<keyword evidence="2" id="KW-1185">Reference proteome</keyword>
<dbReference type="InParanoid" id="G0R6I5"/>
<reference evidence="1 2" key="1">
    <citation type="submission" date="2011-07" db="EMBL/GenBank/DDBJ databases">
        <authorList>
            <person name="Coyne R."/>
            <person name="Brami D."/>
            <person name="Johnson J."/>
            <person name="Hostetler J."/>
            <person name="Hannick L."/>
            <person name="Clark T."/>
            <person name="Cassidy-Hanley D."/>
            <person name="Inman J."/>
        </authorList>
    </citation>
    <scope>NUCLEOTIDE SEQUENCE [LARGE SCALE GENOMIC DNA]</scope>
    <source>
        <strain evidence="1 2">G5</strain>
    </source>
</reference>
<accession>G0R6I5</accession>
<dbReference type="SUPFAM" id="SSF57184">
    <property type="entry name" value="Growth factor receptor domain"/>
    <property type="match status" value="1"/>
</dbReference>
<dbReference type="InterPro" id="IPR009030">
    <property type="entry name" value="Growth_fac_rcpt_cys_sf"/>
</dbReference>
<dbReference type="AlphaFoldDB" id="G0R6I5"/>
<name>G0R6I5_ICHMU</name>
<evidence type="ECO:0000313" key="2">
    <source>
        <dbReference type="Proteomes" id="UP000008983"/>
    </source>
</evidence>
<protein>
    <submittedName>
        <fullName evidence="1">Uncharacterized protein</fullName>
    </submittedName>
</protein>